<dbReference type="GO" id="GO:1902600">
    <property type="term" value="P:proton transmembrane transport"/>
    <property type="evidence" value="ECO:0007669"/>
    <property type="project" value="InterPro"/>
</dbReference>
<evidence type="ECO:0000256" key="2">
    <source>
        <dbReference type="ARBA" id="ARBA00005551"/>
    </source>
</evidence>
<dbReference type="Proteomes" id="UP000326951">
    <property type="component" value="Chromosome"/>
</dbReference>
<keyword evidence="5 11" id="KW-0812">Transmembrane</keyword>
<dbReference type="PANTHER" id="PTHR43562">
    <property type="entry name" value="NAPA-TYPE SODIUM/HYDROGEN ANTIPORTER"/>
    <property type="match status" value="1"/>
</dbReference>
<reference evidence="13 14" key="1">
    <citation type="submission" date="2019-09" db="EMBL/GenBank/DDBJ databases">
        <title>Complete genome sequence of Sporolactobacillus terrae 70-3.</title>
        <authorList>
            <person name="Tanaka N."/>
            <person name="Shiwa Y."/>
            <person name="Fujita N."/>
            <person name="Tanasupawat S."/>
        </authorList>
    </citation>
    <scope>NUCLEOTIDE SEQUENCE [LARGE SCALE GENOMIC DNA]</scope>
    <source>
        <strain evidence="13 14">70-3</strain>
    </source>
</reference>
<evidence type="ECO:0000256" key="6">
    <source>
        <dbReference type="ARBA" id="ARBA00022989"/>
    </source>
</evidence>
<dbReference type="InterPro" id="IPR038770">
    <property type="entry name" value="Na+/solute_symporter_sf"/>
</dbReference>
<dbReference type="NCBIfam" id="TIGR00932">
    <property type="entry name" value="2a37"/>
    <property type="match status" value="1"/>
</dbReference>
<evidence type="ECO:0000313" key="14">
    <source>
        <dbReference type="Proteomes" id="UP000326951"/>
    </source>
</evidence>
<evidence type="ECO:0000256" key="3">
    <source>
        <dbReference type="ARBA" id="ARBA00022448"/>
    </source>
</evidence>
<evidence type="ECO:0000256" key="8">
    <source>
        <dbReference type="ARBA" id="ARBA00023065"/>
    </source>
</evidence>
<evidence type="ECO:0000256" key="11">
    <source>
        <dbReference type="SAM" id="Phobius"/>
    </source>
</evidence>
<comment type="subcellular location">
    <subcellularLocation>
        <location evidence="1">Membrane</location>
        <topology evidence="1">Multi-pass membrane protein</topology>
    </subcellularLocation>
</comment>
<dbReference type="RefSeq" id="WP_028983461.1">
    <property type="nucleotide sequence ID" value="NZ_AP021853.1"/>
</dbReference>
<evidence type="ECO:0000256" key="9">
    <source>
        <dbReference type="ARBA" id="ARBA00023136"/>
    </source>
</evidence>
<feature type="transmembrane region" description="Helical" evidence="11">
    <location>
        <begin position="144"/>
        <end position="168"/>
    </location>
</feature>
<keyword evidence="3" id="KW-0813">Transport</keyword>
<dbReference type="GO" id="GO:0008324">
    <property type="term" value="F:monoatomic cation transmembrane transporter activity"/>
    <property type="evidence" value="ECO:0007669"/>
    <property type="project" value="InterPro"/>
</dbReference>
<feature type="transmembrane region" description="Helical" evidence="11">
    <location>
        <begin position="28"/>
        <end position="47"/>
    </location>
</feature>
<dbReference type="EMBL" id="AP021853">
    <property type="protein sequence ID" value="BBN97671.1"/>
    <property type="molecule type" value="Genomic_DNA"/>
</dbReference>
<proteinExistence type="inferred from homology"/>
<protein>
    <submittedName>
        <fullName evidence="13">Sodium:proton antiporter</fullName>
    </submittedName>
</protein>
<dbReference type="GO" id="GO:0015297">
    <property type="term" value="F:antiporter activity"/>
    <property type="evidence" value="ECO:0007669"/>
    <property type="project" value="UniProtKB-KW"/>
</dbReference>
<organism evidence="13 14">
    <name type="scientific">Sporolactobacillus terrae</name>
    <dbReference type="NCBI Taxonomy" id="269673"/>
    <lineage>
        <taxon>Bacteria</taxon>
        <taxon>Bacillati</taxon>
        <taxon>Bacillota</taxon>
        <taxon>Bacilli</taxon>
        <taxon>Bacillales</taxon>
        <taxon>Sporolactobacillaceae</taxon>
        <taxon>Sporolactobacillus</taxon>
    </lineage>
</organism>
<dbReference type="InterPro" id="IPR006153">
    <property type="entry name" value="Cation/H_exchanger_TM"/>
</dbReference>
<dbReference type="GO" id="GO:0016020">
    <property type="term" value="C:membrane"/>
    <property type="evidence" value="ECO:0007669"/>
    <property type="project" value="UniProtKB-SubCell"/>
</dbReference>
<feature type="transmembrane region" description="Helical" evidence="11">
    <location>
        <begin position="86"/>
        <end position="107"/>
    </location>
</feature>
<keyword evidence="4" id="KW-0050">Antiport</keyword>
<evidence type="ECO:0000313" key="13">
    <source>
        <dbReference type="EMBL" id="BBN97671.1"/>
    </source>
</evidence>
<feature type="transmembrane region" description="Helical" evidence="11">
    <location>
        <begin position="351"/>
        <end position="370"/>
    </location>
</feature>
<sequence length="384" mass="40463">MQLLLQLTIIILATKIAGHLSVYLKQPAVLGELIVGIIIGPALLGWIPNSDLIHQLSEIGVILLMFIAGLETDLASLRSNAKSSSAVAVGGILFPLGFGFIAGMALGMNMAHAIFLGLILSATSVSITVQTLKEMKQLHTRESITILGAAVLDDVLVIVLLAFVMSFIGGGDQNVFLVIGEKVLFFATILLISWKGVPLAMRVLGKLNVSEPLISAALVLCFIYAYYAELLGVAGIIGAFIAGATIGQTKFRKIIEQKAEPIAYGVFVPIFFVSIGLNVSFSGIGQQMIFIVVLSLLAIGTKLVGAGTGAYLTGFDLHGSIKVGAGMISRGEVALILAKLGLDAHLLAERYFTPLILVVMVTTLVTPPLLKILFNKGKIKVGAA</sequence>
<keyword evidence="8" id="KW-0406">Ion transport</keyword>
<evidence type="ECO:0000256" key="1">
    <source>
        <dbReference type="ARBA" id="ARBA00004141"/>
    </source>
</evidence>
<keyword evidence="10" id="KW-0739">Sodium transport</keyword>
<evidence type="ECO:0000256" key="4">
    <source>
        <dbReference type="ARBA" id="ARBA00022449"/>
    </source>
</evidence>
<keyword evidence="7" id="KW-0915">Sodium</keyword>
<dbReference type="GO" id="GO:0006814">
    <property type="term" value="P:sodium ion transport"/>
    <property type="evidence" value="ECO:0007669"/>
    <property type="project" value="UniProtKB-KW"/>
</dbReference>
<evidence type="ECO:0000256" key="7">
    <source>
        <dbReference type="ARBA" id="ARBA00023053"/>
    </source>
</evidence>
<evidence type="ECO:0000259" key="12">
    <source>
        <dbReference type="Pfam" id="PF00999"/>
    </source>
</evidence>
<feature type="domain" description="Cation/H+ exchanger transmembrane" evidence="12">
    <location>
        <begin position="16"/>
        <end position="375"/>
    </location>
</feature>
<keyword evidence="9 11" id="KW-0472">Membrane</keyword>
<comment type="similarity">
    <text evidence="2">Belongs to the monovalent cation:proton antiporter 2 (CPA2) transporter (TC 2.A.37) family.</text>
</comment>
<evidence type="ECO:0000256" key="5">
    <source>
        <dbReference type="ARBA" id="ARBA00022692"/>
    </source>
</evidence>
<dbReference type="Gene3D" id="1.20.1530.20">
    <property type="match status" value="1"/>
</dbReference>
<name>A0A5K7WSM0_9BACL</name>
<keyword evidence="6 11" id="KW-1133">Transmembrane helix</keyword>
<dbReference type="Pfam" id="PF00999">
    <property type="entry name" value="Na_H_Exchanger"/>
    <property type="match status" value="1"/>
</dbReference>
<dbReference type="AlphaFoldDB" id="A0A5K7WSM0"/>
<dbReference type="InterPro" id="IPR004771">
    <property type="entry name" value="K/H_exchanger"/>
</dbReference>
<gene>
    <name evidence="13" type="primary">gerN</name>
    <name evidence="13" type="ORF">St703_03760</name>
</gene>
<dbReference type="PANTHER" id="PTHR43562:SF3">
    <property type="entry name" value="SODIUM ION_PROTON EXCHANGER (EUROFUNG)"/>
    <property type="match status" value="1"/>
</dbReference>
<feature type="transmembrane region" description="Helical" evidence="11">
    <location>
        <begin position="213"/>
        <end position="242"/>
    </location>
</feature>
<feature type="transmembrane region" description="Helical" evidence="11">
    <location>
        <begin position="262"/>
        <end position="281"/>
    </location>
</feature>
<feature type="transmembrane region" description="Helical" evidence="11">
    <location>
        <begin position="113"/>
        <end position="132"/>
    </location>
</feature>
<feature type="transmembrane region" description="Helical" evidence="11">
    <location>
        <begin position="288"/>
        <end position="312"/>
    </location>
</feature>
<evidence type="ECO:0000256" key="10">
    <source>
        <dbReference type="ARBA" id="ARBA00023201"/>
    </source>
</evidence>
<accession>A0A5K7WSM0</accession>